<dbReference type="GO" id="GO:0031417">
    <property type="term" value="C:NatC complex"/>
    <property type="evidence" value="ECO:0007669"/>
    <property type="project" value="TreeGrafter"/>
</dbReference>
<reference evidence="6 7" key="1">
    <citation type="submission" date="2019-03" db="EMBL/GenBank/DDBJ databases">
        <title>Rhodosporidium diobovatum UCD-FST 08-225 genome sequencing, assembly, and annotation.</title>
        <authorList>
            <person name="Fakankun I.U."/>
            <person name="Fristensky B."/>
            <person name="Levin D.B."/>
        </authorList>
    </citation>
    <scope>NUCLEOTIDE SEQUENCE [LARGE SCALE GENOMIC DNA]</scope>
    <source>
        <strain evidence="6 7">UCD-FST 08-225</strain>
    </source>
</reference>
<dbReference type="PANTHER" id="PTHR45896">
    <property type="entry name" value="N-ALPHA-ACETYLTRANSFERASE 30"/>
    <property type="match status" value="1"/>
</dbReference>
<evidence type="ECO:0000259" key="5">
    <source>
        <dbReference type="PROSITE" id="PS51186"/>
    </source>
</evidence>
<dbReference type="InterPro" id="IPR016181">
    <property type="entry name" value="Acyl_CoA_acyltransferase"/>
</dbReference>
<gene>
    <name evidence="6" type="ORF">DMC30DRAFT_356699</name>
</gene>
<protein>
    <submittedName>
        <fullName evidence="6">Acyl-CoA N-acyltransferase</fullName>
    </submittedName>
</protein>
<evidence type="ECO:0000256" key="4">
    <source>
        <dbReference type="SAM" id="MobiDB-lite"/>
    </source>
</evidence>
<dbReference type="SUPFAM" id="SSF55729">
    <property type="entry name" value="Acyl-CoA N-acyltransferases (Nat)"/>
    <property type="match status" value="1"/>
</dbReference>
<dbReference type="Proteomes" id="UP000311382">
    <property type="component" value="Unassembled WGS sequence"/>
</dbReference>
<feature type="region of interest" description="Disordered" evidence="4">
    <location>
        <begin position="17"/>
        <end position="83"/>
    </location>
</feature>
<dbReference type="InterPro" id="IPR000182">
    <property type="entry name" value="GNAT_dom"/>
</dbReference>
<keyword evidence="1 6" id="KW-0808">Transferase</keyword>
<evidence type="ECO:0000313" key="6">
    <source>
        <dbReference type="EMBL" id="TNY17730.1"/>
    </source>
</evidence>
<dbReference type="InterPro" id="IPR044542">
    <property type="entry name" value="NAA30-like"/>
</dbReference>
<comment type="caution">
    <text evidence="6">The sequence shown here is derived from an EMBL/GenBank/DDBJ whole genome shotgun (WGS) entry which is preliminary data.</text>
</comment>
<sequence length="261" mass="28776">MADDGYGRVELPSLHALALSPSPAPPSSSTLSSSALPPPHLDSDSTTPRAHKATRSSASQGDGRDPGVLVNDQVGRPTPGQDEVVPIRYRAYQGEEDLEAITKLVDEELSEPYNLYTYRYFLDEWPHLCFFALSGDDPIGVIICKQEPHTKPLMRGYLAMLSTKKAFRGRGIATHLLRLSLSVMLRPPASLLASLPSEHPSRQPVDEVVLETEADNAAALAFYSKMGFVREKRLHRFYLNGKDAYRLRLDLSLCQEGETAA</sequence>
<proteinExistence type="inferred from homology"/>
<evidence type="ECO:0000256" key="3">
    <source>
        <dbReference type="ARBA" id="ARBA00024025"/>
    </source>
</evidence>
<dbReference type="PROSITE" id="PS51186">
    <property type="entry name" value="GNAT"/>
    <property type="match status" value="1"/>
</dbReference>
<dbReference type="OrthoDB" id="249099at2759"/>
<dbReference type="AlphaFoldDB" id="A0A5C5FLT7"/>
<accession>A0A5C5FLT7</accession>
<feature type="domain" description="N-acetyltransferase" evidence="5">
    <location>
        <begin position="87"/>
        <end position="252"/>
    </location>
</feature>
<evidence type="ECO:0000313" key="7">
    <source>
        <dbReference type="Proteomes" id="UP000311382"/>
    </source>
</evidence>
<dbReference type="STRING" id="5288.A0A5C5FLT7"/>
<evidence type="ECO:0000256" key="1">
    <source>
        <dbReference type="ARBA" id="ARBA00022679"/>
    </source>
</evidence>
<dbReference type="PANTHER" id="PTHR45896:SF1">
    <property type="entry name" value="N-ALPHA-ACETYLTRANSFERASE 30"/>
    <property type="match status" value="1"/>
</dbReference>
<dbReference type="Pfam" id="PF00583">
    <property type="entry name" value="Acetyltransf_1"/>
    <property type="match status" value="1"/>
</dbReference>
<name>A0A5C5FLT7_9BASI</name>
<evidence type="ECO:0000256" key="2">
    <source>
        <dbReference type="ARBA" id="ARBA00023315"/>
    </source>
</evidence>
<comment type="similarity">
    <text evidence="3">Belongs to the acetyltransferase family. MAK3 subfamily.</text>
</comment>
<keyword evidence="7" id="KW-1185">Reference proteome</keyword>
<dbReference type="GO" id="GO:0004596">
    <property type="term" value="F:protein-N-terminal amino-acid acetyltransferase activity"/>
    <property type="evidence" value="ECO:0007669"/>
    <property type="project" value="InterPro"/>
</dbReference>
<dbReference type="CDD" id="cd04301">
    <property type="entry name" value="NAT_SF"/>
    <property type="match status" value="1"/>
</dbReference>
<dbReference type="EMBL" id="SOZI01000179">
    <property type="protein sequence ID" value="TNY17730.1"/>
    <property type="molecule type" value="Genomic_DNA"/>
</dbReference>
<keyword evidence="2 6" id="KW-0012">Acyltransferase</keyword>
<feature type="compositionally biased region" description="Low complexity" evidence="4">
    <location>
        <begin position="17"/>
        <end position="35"/>
    </location>
</feature>
<dbReference type="Gene3D" id="3.40.630.30">
    <property type="match status" value="1"/>
</dbReference>
<organism evidence="6 7">
    <name type="scientific">Rhodotorula diobovata</name>
    <dbReference type="NCBI Taxonomy" id="5288"/>
    <lineage>
        <taxon>Eukaryota</taxon>
        <taxon>Fungi</taxon>
        <taxon>Dikarya</taxon>
        <taxon>Basidiomycota</taxon>
        <taxon>Pucciniomycotina</taxon>
        <taxon>Microbotryomycetes</taxon>
        <taxon>Sporidiobolales</taxon>
        <taxon>Sporidiobolaceae</taxon>
        <taxon>Rhodotorula</taxon>
    </lineage>
</organism>